<evidence type="ECO:0000259" key="7">
    <source>
        <dbReference type="SMART" id="SM01332"/>
    </source>
</evidence>
<evidence type="ECO:0000256" key="3">
    <source>
        <dbReference type="ARBA" id="ARBA00023306"/>
    </source>
</evidence>
<dbReference type="FunFam" id="1.10.472.10:FF:000003">
    <property type="entry name" value="G1/S-specific cyclin-D2"/>
    <property type="match status" value="1"/>
</dbReference>
<dbReference type="SUPFAM" id="SSF47954">
    <property type="entry name" value="Cyclin-like"/>
    <property type="match status" value="2"/>
</dbReference>
<dbReference type="Pfam" id="PF00134">
    <property type="entry name" value="Cyclin_N"/>
    <property type="match status" value="1"/>
</dbReference>
<protein>
    <submittedName>
        <fullName evidence="9">G1/S-specific cyclin-D2 isoform X1</fullName>
    </submittedName>
</protein>
<gene>
    <name evidence="9" type="primary">LOC117577566</name>
</gene>
<dbReference type="InterPro" id="IPR013763">
    <property type="entry name" value="Cyclin-like_dom"/>
</dbReference>
<dbReference type="AlphaFoldDB" id="A0A6P8XY61"/>
<dbReference type="InterPro" id="IPR036915">
    <property type="entry name" value="Cyclin-like_sf"/>
</dbReference>
<feature type="compositionally biased region" description="Low complexity" evidence="5">
    <location>
        <begin position="96"/>
        <end position="120"/>
    </location>
</feature>
<keyword evidence="3" id="KW-0131">Cell cycle</keyword>
<dbReference type="GO" id="GO:0016538">
    <property type="term" value="F:cyclin-dependent protein serine/threonine kinase regulator activity"/>
    <property type="evidence" value="ECO:0007669"/>
    <property type="project" value="InterPro"/>
</dbReference>
<proteinExistence type="inferred from homology"/>
<feature type="domain" description="Cyclin-like" evidence="6">
    <location>
        <begin position="219"/>
        <end position="305"/>
    </location>
</feature>
<dbReference type="PROSITE" id="PS00292">
    <property type="entry name" value="CYCLINS"/>
    <property type="match status" value="1"/>
</dbReference>
<sequence>MDLLCSESLQTDSEQALNVVIQNQSKSTAVAERTSKQQHININGNSPHCSLGCDYRSSNVKKKTSAAADKSDLIKDSPVVACNMSKLVYVFTSVASSPSTGESTTTTTATSNSPQQNTQSIGYQATNQQPPPPTHNSPNTKTINRSLTTINTNAADPDPDIHNKHANAHLVVNDPTFKTDRCLENALKTEEKHQQQITKTYFQTIQKDITPPMRKIVAEWMMEVCIEEKCQEEVVLLALGYMDRFLFSKSVRKTHLQILAAACLLLASKLREPHCYALSAELLVFYTDNSINKDDLIKWELFVLSRLGWDLSSVTPLDFLELLIIRLPVKNKNFSGLNIEQVRQHAQTFISLAAKEHKFATYTASTIAASSIAASICGLKWDLSTGHNIHFLLSLLTDLTSVGQDQLQQCMMQMEDIFKEHSHNLQPYFVTVENPPALKGYYNQYSHQQYHQYQKSVMPVLQTCKMQAQGAKELHEIEF</sequence>
<dbReference type="OrthoDB" id="306099at2759"/>
<evidence type="ECO:0000313" key="8">
    <source>
        <dbReference type="Proteomes" id="UP000515160"/>
    </source>
</evidence>
<dbReference type="InterPro" id="IPR004367">
    <property type="entry name" value="Cyclin_C-dom"/>
</dbReference>
<organism evidence="8 9">
    <name type="scientific">Drosophila albomicans</name>
    <name type="common">Fruit fly</name>
    <dbReference type="NCBI Taxonomy" id="7291"/>
    <lineage>
        <taxon>Eukaryota</taxon>
        <taxon>Metazoa</taxon>
        <taxon>Ecdysozoa</taxon>
        <taxon>Arthropoda</taxon>
        <taxon>Hexapoda</taxon>
        <taxon>Insecta</taxon>
        <taxon>Pterygota</taxon>
        <taxon>Neoptera</taxon>
        <taxon>Endopterygota</taxon>
        <taxon>Diptera</taxon>
        <taxon>Brachycera</taxon>
        <taxon>Muscomorpha</taxon>
        <taxon>Ephydroidea</taxon>
        <taxon>Drosophilidae</taxon>
        <taxon>Drosophila</taxon>
    </lineage>
</organism>
<dbReference type="Pfam" id="PF02984">
    <property type="entry name" value="Cyclin_C"/>
    <property type="match status" value="1"/>
</dbReference>
<evidence type="ECO:0000256" key="4">
    <source>
        <dbReference type="RuleBase" id="RU000383"/>
    </source>
</evidence>
<keyword evidence="8" id="KW-1185">Reference proteome</keyword>
<keyword evidence="1" id="KW-0132">Cell division</keyword>
<reference evidence="9" key="1">
    <citation type="submission" date="2025-08" db="UniProtKB">
        <authorList>
            <consortium name="RefSeq"/>
        </authorList>
    </citation>
    <scope>IDENTIFICATION</scope>
    <source>
        <strain evidence="9">15112-1751.03</strain>
        <tissue evidence="9">Whole Adult</tissue>
    </source>
</reference>
<evidence type="ECO:0000256" key="5">
    <source>
        <dbReference type="SAM" id="MobiDB-lite"/>
    </source>
</evidence>
<dbReference type="PIRSF" id="PIRSF001771">
    <property type="entry name" value="Cyclin_A_B_D_E"/>
    <property type="match status" value="1"/>
</dbReference>
<dbReference type="SMART" id="SM01332">
    <property type="entry name" value="Cyclin_C"/>
    <property type="match status" value="1"/>
</dbReference>
<dbReference type="GO" id="GO:0044772">
    <property type="term" value="P:mitotic cell cycle phase transition"/>
    <property type="evidence" value="ECO:0007669"/>
    <property type="project" value="InterPro"/>
</dbReference>
<dbReference type="InterPro" id="IPR039361">
    <property type="entry name" value="Cyclin"/>
</dbReference>
<dbReference type="InterPro" id="IPR046965">
    <property type="entry name" value="Cyclin_A/B-like"/>
</dbReference>
<dbReference type="InterPro" id="IPR048258">
    <property type="entry name" value="Cyclins_cyclin-box"/>
</dbReference>
<name>A0A6P8XY61_DROAB</name>
<dbReference type="Gene3D" id="1.10.472.10">
    <property type="entry name" value="Cyclin-like"/>
    <property type="match status" value="2"/>
</dbReference>
<dbReference type="SMART" id="SM00385">
    <property type="entry name" value="CYCLIN"/>
    <property type="match status" value="1"/>
</dbReference>
<dbReference type="InterPro" id="IPR006671">
    <property type="entry name" value="Cyclin_N"/>
</dbReference>
<evidence type="ECO:0000256" key="1">
    <source>
        <dbReference type="ARBA" id="ARBA00022618"/>
    </source>
</evidence>
<accession>A0A6P8XY61</accession>
<dbReference type="GeneID" id="117577566"/>
<dbReference type="RefSeq" id="XP_034118294.1">
    <property type="nucleotide sequence ID" value="XM_034262403.2"/>
</dbReference>
<keyword evidence="2 4" id="KW-0195">Cyclin</keyword>
<dbReference type="Proteomes" id="UP000515160">
    <property type="component" value="Chromosome X"/>
</dbReference>
<evidence type="ECO:0000256" key="2">
    <source>
        <dbReference type="ARBA" id="ARBA00023127"/>
    </source>
</evidence>
<dbReference type="GO" id="GO:0051301">
    <property type="term" value="P:cell division"/>
    <property type="evidence" value="ECO:0007669"/>
    <property type="project" value="UniProtKB-KW"/>
</dbReference>
<feature type="region of interest" description="Disordered" evidence="5">
    <location>
        <begin position="96"/>
        <end position="143"/>
    </location>
</feature>
<feature type="domain" description="Cyclin C-terminal" evidence="7">
    <location>
        <begin position="314"/>
        <end position="459"/>
    </location>
</feature>
<comment type="similarity">
    <text evidence="4">Belongs to the cyclin family.</text>
</comment>
<evidence type="ECO:0000259" key="6">
    <source>
        <dbReference type="SMART" id="SM00385"/>
    </source>
</evidence>
<evidence type="ECO:0000313" key="9">
    <source>
        <dbReference type="RefSeq" id="XP_034118294.1"/>
    </source>
</evidence>
<dbReference type="PANTHER" id="PTHR10177">
    <property type="entry name" value="CYCLINS"/>
    <property type="match status" value="1"/>
</dbReference>